<dbReference type="NCBIfam" id="TIGR00594">
    <property type="entry name" value="polc"/>
    <property type="match status" value="1"/>
</dbReference>
<evidence type="ECO:0000256" key="7">
    <source>
        <dbReference type="SAM" id="MobiDB-lite"/>
    </source>
</evidence>
<dbReference type="EMBL" id="MHIE01000020">
    <property type="protein sequence ID" value="OGY45422.1"/>
    <property type="molecule type" value="Genomic_DNA"/>
</dbReference>
<dbReference type="Pfam" id="PF07733">
    <property type="entry name" value="DNA_pol3_alpha"/>
    <property type="match status" value="1"/>
</dbReference>
<dbReference type="InterPro" id="IPR011708">
    <property type="entry name" value="DNA_pol3_alpha_NTPase_dom"/>
</dbReference>
<dbReference type="InterPro" id="IPR040982">
    <property type="entry name" value="DNA_pol3_finger"/>
</dbReference>
<gene>
    <name evidence="9" type="ORF">A2744_00415</name>
</gene>
<dbReference type="Pfam" id="PF17657">
    <property type="entry name" value="DNA_pol3_finger"/>
    <property type="match status" value="1"/>
</dbReference>
<dbReference type="InterPro" id="IPR004805">
    <property type="entry name" value="DnaE2/DnaE/PolC"/>
</dbReference>
<dbReference type="SUPFAM" id="SSF89550">
    <property type="entry name" value="PHP domain-like"/>
    <property type="match status" value="1"/>
</dbReference>
<comment type="catalytic activity">
    <reaction evidence="6">
        <text>DNA(n) + a 2'-deoxyribonucleoside 5'-triphosphate = DNA(n+1) + diphosphate</text>
        <dbReference type="Rhea" id="RHEA:22508"/>
        <dbReference type="Rhea" id="RHEA-COMP:17339"/>
        <dbReference type="Rhea" id="RHEA-COMP:17340"/>
        <dbReference type="ChEBI" id="CHEBI:33019"/>
        <dbReference type="ChEBI" id="CHEBI:61560"/>
        <dbReference type="ChEBI" id="CHEBI:173112"/>
        <dbReference type="EC" id="2.7.7.7"/>
    </reaction>
</comment>
<proteinExistence type="predicted"/>
<dbReference type="InterPro" id="IPR003141">
    <property type="entry name" value="Pol/His_phosphatase_N"/>
</dbReference>
<sequence length="1198" mass="134704">MSFVHLHCHSHYSLLDGLSKIDGLVNKAVEYNMPALALTDHGVMYGLIEFYQTATKAGIKPILGVEAYIARNGHKDKRPGIDVRPYHLVLLAKNEAGYRNLIKLTTIAHLDGFYYKPRVDFDLLKAHSEGLIASSACLQGPVASKFVAGQDDEAELMAKKLLAIFGPGNFYLEVQHHPTILKQKIANDKIFALSKSLNLPVIATVDSHYLNRDDDYAQDVLLCIQTKKTLADTDRMSYIGEDFSFHSVEQVKKDWADHPEVVENTLEIAEKCNVKLEFGKTVLPHFDVPDKKTPEQCLAEFCQTGLEKRYGQGQLDKKILDRLNYELEVIKKTGFASYFLIVADFINWAKSNKIVVGPGRGSAAGSLVSYLLNITNIDPLKYDLIFERFLNAERISMPDIDSDFADTRRDEVLDYVAQKYGRDHVAQIITFGTMAARAAIRDVGRVMGLPYSYCDKVAKLIPMFMSLDQACKTVPELTAVLTDPDGKRLIEIAKKLEGSARHASTHACGVVVTPDSMDNFIPRQRSSQDENEIMTQYGMHAIEDLGLLKIDLLGLKNLTIIENTLEILKKARGVEIDIDQIPLNDKKTFALLQRTETTGVFQLESSGMRRYLKQLKPTELEDIIAMVSLYRPGPMELIPEYIAGKHGLRKIYYLDPRLEPILEKTYGIAVYQEQVMEIARKLAGFSYSEADVLRKAVGKKILTLLRQQEEKMVSGMIKNGLSPKVAKQIWDYILPFARYGFNRSHAACYAMIAYQTAYLKALYPAEFMASLLTSDHGNLDRIAIEVEESKQMGLEVLPPDINESFRTFTVVYDSLEVKPDKTSDKIRFGLSAVKNLGENIISEVIKERRANGYFKSLTDFLSRVKTKDLNKKSLEALVKSGALDQFGERNSLLYNMDKILTFIKNVNQEADTKQSSLFGMMVSESVLPKLNLDSIEPAAEKQKLNWEKEFLGLYVSAHPLQEFAGKLSEVVIPVNDIIADQPNHKNRLLKVVGVVTKIKKIVTKSGEPMLFVRIEDATNGIEALVFPSTLKNNPEIWQEDRVIMMNCSLSDKDGEAKLICNQVRELNTDNIEKVMQELRLLENDSSNARSWSRFNHHHHNGNGGGNNQSMPSGQTKNELLVAGSAYIVLPQQFDSDLSDRLKELFKKFPGKYKACLLVSGPEGSKRLMTNFLIADDVRLKEEVEALLGQGSFKIECVE</sequence>
<dbReference type="Gene3D" id="1.10.150.870">
    <property type="match status" value="1"/>
</dbReference>
<dbReference type="PANTHER" id="PTHR32294:SF0">
    <property type="entry name" value="DNA POLYMERASE III SUBUNIT ALPHA"/>
    <property type="match status" value="1"/>
</dbReference>
<dbReference type="Proteomes" id="UP000178240">
    <property type="component" value="Unassembled WGS sequence"/>
</dbReference>
<dbReference type="GO" id="GO:0008408">
    <property type="term" value="F:3'-5' exonuclease activity"/>
    <property type="evidence" value="ECO:0007669"/>
    <property type="project" value="InterPro"/>
</dbReference>
<dbReference type="AlphaFoldDB" id="A0A1G1XZI0"/>
<dbReference type="Pfam" id="PF14579">
    <property type="entry name" value="HHH_6"/>
    <property type="match status" value="1"/>
</dbReference>
<dbReference type="PANTHER" id="PTHR32294">
    <property type="entry name" value="DNA POLYMERASE III SUBUNIT ALPHA"/>
    <property type="match status" value="1"/>
</dbReference>
<dbReference type="CDD" id="cd04485">
    <property type="entry name" value="DnaE_OBF"/>
    <property type="match status" value="1"/>
</dbReference>
<evidence type="ECO:0000256" key="5">
    <source>
        <dbReference type="ARBA" id="ARBA00022932"/>
    </source>
</evidence>
<keyword evidence="4" id="KW-0235">DNA replication</keyword>
<dbReference type="InterPro" id="IPR041931">
    <property type="entry name" value="DNA_pol3_alpha_thumb_dom"/>
</dbReference>
<evidence type="ECO:0000313" key="9">
    <source>
        <dbReference type="EMBL" id="OGY45422.1"/>
    </source>
</evidence>
<keyword evidence="2" id="KW-0808">Transferase</keyword>
<dbReference type="EC" id="2.7.7.7" evidence="1"/>
<evidence type="ECO:0000256" key="2">
    <source>
        <dbReference type="ARBA" id="ARBA00022679"/>
    </source>
</evidence>
<dbReference type="GO" id="GO:0006260">
    <property type="term" value="P:DNA replication"/>
    <property type="evidence" value="ECO:0007669"/>
    <property type="project" value="UniProtKB-KW"/>
</dbReference>
<reference evidence="9 10" key="1">
    <citation type="journal article" date="2016" name="Nat. Commun.">
        <title>Thousands of microbial genomes shed light on interconnected biogeochemical processes in an aquifer system.</title>
        <authorList>
            <person name="Anantharaman K."/>
            <person name="Brown C.T."/>
            <person name="Hug L.A."/>
            <person name="Sharon I."/>
            <person name="Castelle C.J."/>
            <person name="Probst A.J."/>
            <person name="Thomas B.C."/>
            <person name="Singh A."/>
            <person name="Wilkins M.J."/>
            <person name="Karaoz U."/>
            <person name="Brodie E.L."/>
            <person name="Williams K.H."/>
            <person name="Hubbard S.S."/>
            <person name="Banfield J.F."/>
        </authorList>
    </citation>
    <scope>NUCLEOTIDE SEQUENCE [LARGE SCALE GENOMIC DNA]</scope>
</reference>
<dbReference type="InterPro" id="IPR029460">
    <property type="entry name" value="DNAPol_HHH"/>
</dbReference>
<evidence type="ECO:0000259" key="8">
    <source>
        <dbReference type="SMART" id="SM00481"/>
    </source>
</evidence>
<dbReference type="CDD" id="cd12113">
    <property type="entry name" value="PHP_PolIIIA_DnaE3"/>
    <property type="match status" value="1"/>
</dbReference>
<comment type="caution">
    <text evidence="9">The sequence shown here is derived from an EMBL/GenBank/DDBJ whole genome shotgun (WGS) entry which is preliminary data.</text>
</comment>
<feature type="domain" description="Polymerase/histidinol phosphatase N-terminal" evidence="8">
    <location>
        <begin position="4"/>
        <end position="71"/>
    </location>
</feature>
<dbReference type="SMART" id="SM00481">
    <property type="entry name" value="POLIIIAc"/>
    <property type="match status" value="1"/>
</dbReference>
<dbReference type="Gene3D" id="1.10.10.1600">
    <property type="entry name" value="Bacterial DNA polymerase III alpha subunit, thumb domain"/>
    <property type="match status" value="1"/>
</dbReference>
<keyword evidence="5" id="KW-0239">DNA-directed DNA polymerase</keyword>
<protein>
    <recommendedName>
        <fullName evidence="1">DNA-directed DNA polymerase</fullName>
        <ecNumber evidence="1">2.7.7.7</ecNumber>
    </recommendedName>
</protein>
<dbReference type="InterPro" id="IPR004013">
    <property type="entry name" value="PHP_dom"/>
</dbReference>
<organism evidence="9 10">
    <name type="scientific">Candidatus Buchananbacteria bacterium RIFCSPHIGHO2_01_FULL_44_11</name>
    <dbReference type="NCBI Taxonomy" id="1797535"/>
    <lineage>
        <taxon>Bacteria</taxon>
        <taxon>Candidatus Buchananiibacteriota</taxon>
    </lineage>
</organism>
<evidence type="ECO:0000313" key="10">
    <source>
        <dbReference type="Proteomes" id="UP000178240"/>
    </source>
</evidence>
<evidence type="ECO:0000256" key="1">
    <source>
        <dbReference type="ARBA" id="ARBA00012417"/>
    </source>
</evidence>
<name>A0A1G1XZI0_9BACT</name>
<dbReference type="STRING" id="1797535.A2744_00415"/>
<feature type="region of interest" description="Disordered" evidence="7">
    <location>
        <begin position="1091"/>
        <end position="1114"/>
    </location>
</feature>
<dbReference type="Gene3D" id="3.20.20.140">
    <property type="entry name" value="Metal-dependent hydrolases"/>
    <property type="match status" value="1"/>
</dbReference>
<dbReference type="Pfam" id="PF02811">
    <property type="entry name" value="PHP"/>
    <property type="match status" value="1"/>
</dbReference>
<dbReference type="InterPro" id="IPR016195">
    <property type="entry name" value="Pol/histidinol_Pase-like"/>
</dbReference>
<evidence type="ECO:0000256" key="3">
    <source>
        <dbReference type="ARBA" id="ARBA00022695"/>
    </source>
</evidence>
<evidence type="ECO:0000256" key="6">
    <source>
        <dbReference type="ARBA" id="ARBA00049244"/>
    </source>
</evidence>
<keyword evidence="3" id="KW-0548">Nucleotidyltransferase</keyword>
<evidence type="ECO:0000256" key="4">
    <source>
        <dbReference type="ARBA" id="ARBA00022705"/>
    </source>
</evidence>
<accession>A0A1G1XZI0</accession>
<dbReference type="NCBIfam" id="NF004226">
    <property type="entry name" value="PRK05673.1"/>
    <property type="match status" value="1"/>
</dbReference>
<dbReference type="GO" id="GO:0003887">
    <property type="term" value="F:DNA-directed DNA polymerase activity"/>
    <property type="evidence" value="ECO:0007669"/>
    <property type="project" value="UniProtKB-KW"/>
</dbReference>
<dbReference type="NCBIfam" id="NF005298">
    <property type="entry name" value="PRK06826.1"/>
    <property type="match status" value="1"/>
</dbReference>